<feature type="transmembrane region" description="Helical" evidence="10">
    <location>
        <begin position="394"/>
        <end position="419"/>
    </location>
</feature>
<keyword evidence="6 10" id="KW-0812">Transmembrane</keyword>
<feature type="transmembrane region" description="Helical" evidence="10">
    <location>
        <begin position="1015"/>
        <end position="1037"/>
    </location>
</feature>
<evidence type="ECO:0000256" key="10">
    <source>
        <dbReference type="SAM" id="Phobius"/>
    </source>
</evidence>
<keyword evidence="13" id="KW-1185">Reference proteome</keyword>
<evidence type="ECO:0000259" key="11">
    <source>
        <dbReference type="PROSITE" id="PS50156"/>
    </source>
</evidence>
<dbReference type="InterPro" id="IPR000731">
    <property type="entry name" value="SSD"/>
</dbReference>
<dbReference type="OrthoDB" id="9758940at2"/>
<dbReference type="Gene3D" id="3.30.70.1320">
    <property type="entry name" value="Multidrug efflux transporter AcrB pore domain like"/>
    <property type="match status" value="1"/>
</dbReference>
<evidence type="ECO:0000256" key="8">
    <source>
        <dbReference type="ARBA" id="ARBA00023136"/>
    </source>
</evidence>
<dbReference type="InterPro" id="IPR004764">
    <property type="entry name" value="MdtF-like"/>
</dbReference>
<keyword evidence="4" id="KW-1003">Cell membrane</keyword>
<feature type="transmembrane region" description="Helical" evidence="10">
    <location>
        <begin position="980"/>
        <end position="1003"/>
    </location>
</feature>
<evidence type="ECO:0000313" key="12">
    <source>
        <dbReference type="EMBL" id="TGE29403.1"/>
    </source>
</evidence>
<evidence type="ECO:0000256" key="5">
    <source>
        <dbReference type="ARBA" id="ARBA00022519"/>
    </source>
</evidence>
<protein>
    <submittedName>
        <fullName evidence="12">Efflux RND transporter permease subunit</fullName>
    </submittedName>
</protein>
<dbReference type="RefSeq" id="WP_135393811.1">
    <property type="nucleotide sequence ID" value="NZ_SRMB01000001.1"/>
</dbReference>
<dbReference type="InterPro" id="IPR027463">
    <property type="entry name" value="AcrB_DN_DC_subdom"/>
</dbReference>
<feature type="transmembrane region" description="Helical" evidence="10">
    <location>
        <begin position="472"/>
        <end position="499"/>
    </location>
</feature>
<gene>
    <name evidence="12" type="ORF">E5K02_08110</name>
</gene>
<dbReference type="Proteomes" id="UP000298471">
    <property type="component" value="Unassembled WGS sequence"/>
</dbReference>
<feature type="transmembrane region" description="Helical" evidence="10">
    <location>
        <begin position="906"/>
        <end position="928"/>
    </location>
</feature>
<keyword evidence="3" id="KW-0813">Transport</keyword>
<dbReference type="SUPFAM" id="SSF82693">
    <property type="entry name" value="Multidrug efflux transporter AcrB pore domain, PN1, PN2, PC1 and PC2 subdomains"/>
    <property type="match status" value="4"/>
</dbReference>
<evidence type="ECO:0000313" key="13">
    <source>
        <dbReference type="Proteomes" id="UP000298471"/>
    </source>
</evidence>
<comment type="similarity">
    <text evidence="2">Belongs to the resistance-nodulation-cell division (RND) (TC 2.A.6) family.</text>
</comment>
<evidence type="ECO:0000256" key="7">
    <source>
        <dbReference type="ARBA" id="ARBA00022989"/>
    </source>
</evidence>
<evidence type="ECO:0000256" key="3">
    <source>
        <dbReference type="ARBA" id="ARBA00022448"/>
    </source>
</evidence>
<dbReference type="EMBL" id="SRMB01000001">
    <property type="protein sequence ID" value="TGE29403.1"/>
    <property type="molecule type" value="Genomic_DNA"/>
</dbReference>
<evidence type="ECO:0000256" key="2">
    <source>
        <dbReference type="ARBA" id="ARBA00010942"/>
    </source>
</evidence>
<keyword evidence="7 10" id="KW-1133">Transmembrane helix</keyword>
<dbReference type="SUPFAM" id="SSF82714">
    <property type="entry name" value="Multidrug efflux transporter AcrB TolC docking domain, DN and DC subdomains"/>
    <property type="match status" value="2"/>
</dbReference>
<evidence type="ECO:0000256" key="1">
    <source>
        <dbReference type="ARBA" id="ARBA00004429"/>
    </source>
</evidence>
<feature type="transmembrane region" description="Helical" evidence="10">
    <location>
        <begin position="934"/>
        <end position="959"/>
    </location>
</feature>
<dbReference type="GO" id="GO:0009636">
    <property type="term" value="P:response to toxic substance"/>
    <property type="evidence" value="ECO:0007669"/>
    <property type="project" value="UniProtKB-ARBA"/>
</dbReference>
<comment type="caution">
    <text evidence="12">The sequence shown here is derived from an EMBL/GenBank/DDBJ whole genome shotgun (WGS) entry which is preliminary data.</text>
</comment>
<dbReference type="GO" id="GO:0005886">
    <property type="term" value="C:plasma membrane"/>
    <property type="evidence" value="ECO:0007669"/>
    <property type="project" value="UniProtKB-SubCell"/>
</dbReference>
<evidence type="ECO:0000256" key="6">
    <source>
        <dbReference type="ARBA" id="ARBA00022692"/>
    </source>
</evidence>
<dbReference type="PROSITE" id="PS50156">
    <property type="entry name" value="SSD"/>
    <property type="match status" value="1"/>
</dbReference>
<feature type="transmembrane region" description="Helical" evidence="10">
    <location>
        <begin position="440"/>
        <end position="460"/>
    </location>
</feature>
<reference evidence="12 13" key="1">
    <citation type="submission" date="2019-04" db="EMBL/GenBank/DDBJ databases">
        <authorList>
            <person name="Feng G."/>
            <person name="Zhang J."/>
            <person name="Zhu H."/>
        </authorList>
    </citation>
    <scope>NUCLEOTIDE SEQUENCE [LARGE SCALE GENOMIC DNA]</scope>
    <source>
        <strain evidence="12 13">9PBR-1</strain>
    </source>
</reference>
<dbReference type="Gene3D" id="1.20.1640.10">
    <property type="entry name" value="Multidrug efflux transporter AcrB transmembrane domain"/>
    <property type="match status" value="2"/>
</dbReference>
<comment type="subcellular location">
    <subcellularLocation>
        <location evidence="1">Cell inner membrane</location>
        <topology evidence="1">Multi-pass membrane protein</topology>
    </subcellularLocation>
</comment>
<name>A0A4Z0QJE0_9BACT</name>
<proteinExistence type="inferred from homology"/>
<dbReference type="AlphaFoldDB" id="A0A4Z0QJE0"/>
<dbReference type="SUPFAM" id="SSF82866">
    <property type="entry name" value="Multidrug efflux transporter AcrB transmembrane domain"/>
    <property type="match status" value="2"/>
</dbReference>
<keyword evidence="5" id="KW-0997">Cell inner membrane</keyword>
<dbReference type="GO" id="GO:0042910">
    <property type="term" value="F:xenobiotic transmembrane transporter activity"/>
    <property type="evidence" value="ECO:0007669"/>
    <property type="project" value="TreeGrafter"/>
</dbReference>
<dbReference type="PRINTS" id="PR00702">
    <property type="entry name" value="ACRIFLAVINRP"/>
</dbReference>
<feature type="transmembrane region" description="Helical" evidence="10">
    <location>
        <begin position="342"/>
        <end position="361"/>
    </location>
</feature>
<organism evidence="12 13">
    <name type="scientific">Hymenobacter metallicola</name>
    <dbReference type="NCBI Taxonomy" id="2563114"/>
    <lineage>
        <taxon>Bacteria</taxon>
        <taxon>Pseudomonadati</taxon>
        <taxon>Bacteroidota</taxon>
        <taxon>Cytophagia</taxon>
        <taxon>Cytophagales</taxon>
        <taxon>Hymenobacteraceae</taxon>
        <taxon>Hymenobacter</taxon>
    </lineage>
</organism>
<dbReference type="InterPro" id="IPR001036">
    <property type="entry name" value="Acrflvin-R"/>
</dbReference>
<accession>A0A4Z0QJE0</accession>
<feature type="transmembrane region" description="Helical" evidence="10">
    <location>
        <begin position="882"/>
        <end position="899"/>
    </location>
</feature>
<dbReference type="PANTHER" id="PTHR32063:SF9">
    <property type="entry name" value="SIMILAR TO MULTIDRUG RESISTANCE PROTEIN MEXB"/>
    <property type="match status" value="1"/>
</dbReference>
<sequence length="1069" mass="116378">MVEVFIRRPVLSLVISLFITLLGVGALYTLPVTQFPDIVPPSVTVRAKYNGANAEVCAKAVATPLERAINGVPGMTYMNTVTTNNGTTLIEVFFEVGTNPDLAAVAVQNRVTTVIDELPEEVIKAGVATEKEVNSMLLYLNVVSDDAAVGEKFIYNFADINILQELKRIKGVGLAEIMGNREYAMRVWLKPDRLLAYRAGADEVVAAIQAQSVEAAPGRTGESSGRDAQVLQYVLRYTGKLFEPEQYRNIVVRANPDGSVLRLKDVADVEFGVQTYRMLSKSNGRPSAAIMLKQLPGSNASDVIAQVKERMAELQKTSFPPGMRYTISYDVSRFLDASIHEVVRTLFEAFLLVFVIVYLFLQDWRSTLIPALAVPVALVGTLFFMQVLGFSINLLTLFALVLAIGIVVDNAIVVVEAVHAKMHEEHLSAMDATLAAMREISGAIVAITLVMSAVFIPVSFMSGPVGVFYRQFSLTLAISIVISGVNALTLTPALCALLLKPTPSIEGDSHEVGEQPRGLLGRFFAGFNRRYEAFAGRYQNLVRTLASRRLVTVGLLVFFFAATWGVNSILPTGFIPSEDQGMVYVNVTSPPGATVERTQAVLDEVQRVAQTLKPVESISTLAGYSLMNDVSGASYGMGMINLKAWDERAESVTQLMDQLRAKTRHITGAQVQFFTPPTVPGFGNAGGFDLRVLDRTGRGDLHQTKAVTQRFIQALNKTPAIENTFSGFDPSFPQYLIHVDPDLAAKKGVTVASAMRTLQTLMGSNYAASFIRFGQMYKVMVQSLPGYRTKPEDILNLYVKNDRGEMVPYSTFVRLERVYGPEQFTRYNMYTSATLNGDTSPGFSSGDAIQTIQQVAAKELPRGYTFEWSGMTREQIISGNQALYVFGIVLVFVYLLLAAQYESFTLPLPVLLSLPTGIFGAFLALKLLGLENNIYAQVSLVMLIGLLGKNAILIIEFAVLRRKQGLSALDAAVEGARSRLRPILMTSFAFVAGLIPLCIASGAGAMGNRSIGTAAAGGMLIGTLFGVVLIPGLYVLFSREKKTAAPHEKPLPEPEEETMKRPSPAHATA</sequence>
<evidence type="ECO:0000256" key="9">
    <source>
        <dbReference type="SAM" id="MobiDB-lite"/>
    </source>
</evidence>
<dbReference type="Gene3D" id="3.30.2090.10">
    <property type="entry name" value="Multidrug efflux transporter AcrB TolC docking domain, DN and DC subdomains"/>
    <property type="match status" value="2"/>
</dbReference>
<evidence type="ECO:0000256" key="4">
    <source>
        <dbReference type="ARBA" id="ARBA00022475"/>
    </source>
</evidence>
<feature type="transmembrane region" description="Helical" evidence="10">
    <location>
        <begin position="368"/>
        <end position="388"/>
    </location>
</feature>
<feature type="compositionally biased region" description="Basic and acidic residues" evidence="9">
    <location>
        <begin position="1043"/>
        <end position="1060"/>
    </location>
</feature>
<feature type="transmembrane region" description="Helical" evidence="10">
    <location>
        <begin position="550"/>
        <end position="570"/>
    </location>
</feature>
<feature type="region of interest" description="Disordered" evidence="9">
    <location>
        <begin position="1043"/>
        <end position="1069"/>
    </location>
</feature>
<dbReference type="GO" id="GO:0015562">
    <property type="term" value="F:efflux transmembrane transporter activity"/>
    <property type="evidence" value="ECO:0007669"/>
    <property type="project" value="InterPro"/>
</dbReference>
<dbReference type="Gene3D" id="3.30.70.1430">
    <property type="entry name" value="Multidrug efflux transporter AcrB pore domain"/>
    <property type="match status" value="2"/>
</dbReference>
<dbReference type="NCBIfam" id="TIGR00915">
    <property type="entry name" value="2A0602"/>
    <property type="match status" value="1"/>
</dbReference>
<dbReference type="Gene3D" id="3.30.70.1440">
    <property type="entry name" value="Multidrug efflux transporter AcrB pore domain"/>
    <property type="match status" value="1"/>
</dbReference>
<keyword evidence="8 10" id="KW-0472">Membrane</keyword>
<dbReference type="FunFam" id="1.20.1640.10:FF:000001">
    <property type="entry name" value="Efflux pump membrane transporter"/>
    <property type="match status" value="1"/>
</dbReference>
<dbReference type="PANTHER" id="PTHR32063">
    <property type="match status" value="1"/>
</dbReference>
<dbReference type="Pfam" id="PF00873">
    <property type="entry name" value="ACR_tran"/>
    <property type="match status" value="1"/>
</dbReference>
<feature type="domain" description="SSD" evidence="11">
    <location>
        <begin position="372"/>
        <end position="497"/>
    </location>
</feature>